<dbReference type="Gene3D" id="2.30.30.100">
    <property type="match status" value="1"/>
</dbReference>
<dbReference type="InterPro" id="IPR027141">
    <property type="entry name" value="LSm4/Sm_D1/D3"/>
</dbReference>
<dbReference type="SUPFAM" id="SSF50182">
    <property type="entry name" value="Sm-like ribonucleoproteins"/>
    <property type="match status" value="1"/>
</dbReference>
<dbReference type="Proteomes" id="UP000620124">
    <property type="component" value="Unassembled WGS sequence"/>
</dbReference>
<dbReference type="InterPro" id="IPR010920">
    <property type="entry name" value="LSM_dom_sf"/>
</dbReference>
<keyword evidence="3" id="KW-1185">Reference proteome</keyword>
<feature type="region of interest" description="Disordered" evidence="1">
    <location>
        <begin position="73"/>
        <end position="108"/>
    </location>
</feature>
<comment type="caution">
    <text evidence="2">The sequence shown here is derived from an EMBL/GenBank/DDBJ whole genome shotgun (WGS) entry which is preliminary data.</text>
</comment>
<protein>
    <submittedName>
        <fullName evidence="2">Small nuclear ribonucleoprotein Sm D1</fullName>
    </submittedName>
</protein>
<evidence type="ECO:0000256" key="1">
    <source>
        <dbReference type="SAM" id="MobiDB-lite"/>
    </source>
</evidence>
<evidence type="ECO:0000313" key="2">
    <source>
        <dbReference type="EMBL" id="KAF7358301.1"/>
    </source>
</evidence>
<dbReference type="PANTHER" id="PTHR23338">
    <property type="entry name" value="SMALL NUCLEAR RIBONUCLEOPROTEIN SM"/>
    <property type="match status" value="1"/>
</dbReference>
<dbReference type="EMBL" id="JACAZI010000006">
    <property type="protein sequence ID" value="KAF7358301.1"/>
    <property type="molecule type" value="Genomic_DNA"/>
</dbReference>
<evidence type="ECO:0000313" key="3">
    <source>
        <dbReference type="Proteomes" id="UP000620124"/>
    </source>
</evidence>
<dbReference type="OrthoDB" id="9626941at2759"/>
<reference evidence="2" key="1">
    <citation type="submission" date="2020-05" db="EMBL/GenBank/DDBJ databases">
        <title>Mycena genomes resolve the evolution of fungal bioluminescence.</title>
        <authorList>
            <person name="Tsai I.J."/>
        </authorList>
    </citation>
    <scope>NUCLEOTIDE SEQUENCE</scope>
    <source>
        <strain evidence="2">CCC161011</strain>
    </source>
</reference>
<dbReference type="GO" id="GO:1990904">
    <property type="term" value="C:ribonucleoprotein complex"/>
    <property type="evidence" value="ECO:0007669"/>
    <property type="project" value="UniProtKB-KW"/>
</dbReference>
<proteinExistence type="predicted"/>
<name>A0A8H7D456_9AGAR</name>
<dbReference type="GO" id="GO:0120114">
    <property type="term" value="C:Sm-like protein family complex"/>
    <property type="evidence" value="ECO:0007669"/>
    <property type="project" value="UniProtKB-ARBA"/>
</dbReference>
<dbReference type="AlphaFoldDB" id="A0A8H7D456"/>
<organism evidence="2 3">
    <name type="scientific">Mycena venus</name>
    <dbReference type="NCBI Taxonomy" id="2733690"/>
    <lineage>
        <taxon>Eukaryota</taxon>
        <taxon>Fungi</taxon>
        <taxon>Dikarya</taxon>
        <taxon>Basidiomycota</taxon>
        <taxon>Agaricomycotina</taxon>
        <taxon>Agaricomycetes</taxon>
        <taxon>Agaricomycetidae</taxon>
        <taxon>Agaricales</taxon>
        <taxon>Marasmiineae</taxon>
        <taxon>Mycenaceae</taxon>
        <taxon>Mycena</taxon>
    </lineage>
</organism>
<keyword evidence="2" id="KW-0687">Ribonucleoprotein</keyword>
<sequence length="108" mass="11701">MTSSMLYADPTTKPGVDMQMNTHLKTVKITVHNRVPASLNALSVCGNNICYFVLPDALLLDTLIDDAMKPKEQEKKLEGIRGPEGTGAWTAGEAERGRGGPWGRGRGF</sequence>
<dbReference type="GO" id="GO:0006396">
    <property type="term" value="P:RNA processing"/>
    <property type="evidence" value="ECO:0007669"/>
    <property type="project" value="InterPro"/>
</dbReference>
<feature type="compositionally biased region" description="Gly residues" evidence="1">
    <location>
        <begin position="99"/>
        <end position="108"/>
    </location>
</feature>
<accession>A0A8H7D456</accession>
<gene>
    <name evidence="2" type="ORF">MVEN_00879500</name>
</gene>